<dbReference type="InterPro" id="IPR014710">
    <property type="entry name" value="RmlC-like_jellyroll"/>
</dbReference>
<evidence type="ECO:0000256" key="1">
    <source>
        <dbReference type="SAM" id="SignalP"/>
    </source>
</evidence>
<evidence type="ECO:0000313" key="4">
    <source>
        <dbReference type="Proteomes" id="UP001189429"/>
    </source>
</evidence>
<dbReference type="InterPro" id="IPR003347">
    <property type="entry name" value="JmjC_dom"/>
</dbReference>
<keyword evidence="1" id="KW-0732">Signal</keyword>
<accession>A0ABN9W7N9</accession>
<gene>
    <name evidence="3" type="ORF">PCOR1329_LOCUS64754</name>
</gene>
<sequence length="546" mass="61596">MANASTILGLLLLYAAAAELSTVRTEHAPLDTYTLCDFLAKLNVHEPFMFRDSVPAALRGLEPRLVELAGANTAVNVHASDNGFTGPNNYDHEVMFETNMADLVRLLQLKQHHDSNLSFYAAQAVLPEGLRDYVTAALPRWLPFPIESARLWIKAPGGLGQALMHRDDNHNVMMQLNGTKTFQLIPPWQSYLVKSRRELRYLAINDHWRWRAKSSIPKMQKSWSSMGGDAPGRANLSSASRMIATLHPGDILILPKQWWHTTTHNQEEAAVAINFWFHSRNPFDLWWWTLDDRHRKKREEQCHTAHPKYSGLHKDTEADGRLSAARKRLQKRVIKTAPWLRARFLHTVADPSQPHLWHTSSAFTVQATNATSENDCIRWSFDAGASLKARLVEGGRGQGLDFSQLLRMMALRHTKNGHSMWKVLNTKYLELFDGLVAQSVQSWLPKMLAAFEGNIRGKESLGGEIQRGLEKLDKYLGGNRSTHAASEGSFWGLFGNCDAKDGLLQPRCEAAYRIALTSIQSAVRCHLVPCSDRKSPDAQMRQSTEL</sequence>
<organism evidence="3 4">
    <name type="scientific">Prorocentrum cordatum</name>
    <dbReference type="NCBI Taxonomy" id="2364126"/>
    <lineage>
        <taxon>Eukaryota</taxon>
        <taxon>Sar</taxon>
        <taxon>Alveolata</taxon>
        <taxon>Dinophyceae</taxon>
        <taxon>Prorocentrales</taxon>
        <taxon>Prorocentraceae</taxon>
        <taxon>Prorocentrum</taxon>
    </lineage>
</organism>
<protein>
    <recommendedName>
        <fullName evidence="2">JmjC domain-containing protein</fullName>
    </recommendedName>
</protein>
<dbReference type="PANTHER" id="PTHR12461">
    <property type="entry name" value="HYPOXIA-INDUCIBLE FACTOR 1 ALPHA INHIBITOR-RELATED"/>
    <property type="match status" value="1"/>
</dbReference>
<feature type="chain" id="PRO_5045706475" description="JmjC domain-containing protein" evidence="1">
    <location>
        <begin position="18"/>
        <end position="546"/>
    </location>
</feature>
<dbReference type="Gene3D" id="2.60.120.10">
    <property type="entry name" value="Jelly Rolls"/>
    <property type="match status" value="1"/>
</dbReference>
<proteinExistence type="predicted"/>
<evidence type="ECO:0000313" key="3">
    <source>
        <dbReference type="EMBL" id="CAK0882145.1"/>
    </source>
</evidence>
<keyword evidence="4" id="KW-1185">Reference proteome</keyword>
<dbReference type="InterPro" id="IPR041667">
    <property type="entry name" value="Cupin_8"/>
</dbReference>
<dbReference type="EMBL" id="CAUYUJ010018272">
    <property type="protein sequence ID" value="CAK0882145.1"/>
    <property type="molecule type" value="Genomic_DNA"/>
</dbReference>
<dbReference type="Proteomes" id="UP001189429">
    <property type="component" value="Unassembled WGS sequence"/>
</dbReference>
<dbReference type="Pfam" id="PF13621">
    <property type="entry name" value="Cupin_8"/>
    <property type="match status" value="1"/>
</dbReference>
<dbReference type="SUPFAM" id="SSF51197">
    <property type="entry name" value="Clavaminate synthase-like"/>
    <property type="match status" value="1"/>
</dbReference>
<dbReference type="PROSITE" id="PS51184">
    <property type="entry name" value="JMJC"/>
    <property type="match status" value="1"/>
</dbReference>
<feature type="domain" description="JmjC" evidence="2">
    <location>
        <begin position="115"/>
        <end position="294"/>
    </location>
</feature>
<evidence type="ECO:0000259" key="2">
    <source>
        <dbReference type="PROSITE" id="PS51184"/>
    </source>
</evidence>
<feature type="signal peptide" evidence="1">
    <location>
        <begin position="1"/>
        <end position="17"/>
    </location>
</feature>
<dbReference type="PANTHER" id="PTHR12461:SF105">
    <property type="entry name" value="HYPOXIA-INDUCIBLE FACTOR 1-ALPHA INHIBITOR"/>
    <property type="match status" value="1"/>
</dbReference>
<reference evidence="3" key="1">
    <citation type="submission" date="2023-10" db="EMBL/GenBank/DDBJ databases">
        <authorList>
            <person name="Chen Y."/>
            <person name="Shah S."/>
            <person name="Dougan E. K."/>
            <person name="Thang M."/>
            <person name="Chan C."/>
        </authorList>
    </citation>
    <scope>NUCLEOTIDE SEQUENCE [LARGE SCALE GENOMIC DNA]</scope>
</reference>
<name>A0ABN9W7N9_9DINO</name>
<comment type="caution">
    <text evidence="3">The sequence shown here is derived from an EMBL/GenBank/DDBJ whole genome shotgun (WGS) entry which is preliminary data.</text>
</comment>